<dbReference type="STRING" id="549386.SAMN02927923_02266"/>
<evidence type="ECO:0000313" key="15">
    <source>
        <dbReference type="Proteomes" id="UP000199569"/>
    </source>
</evidence>
<keyword evidence="13" id="KW-0812">Transmembrane</keyword>
<dbReference type="PROSITE" id="PS01029">
    <property type="entry name" value="DEHYDROQUINASE_II"/>
    <property type="match status" value="1"/>
</dbReference>
<keyword evidence="15" id="KW-1185">Reference proteome</keyword>
<feature type="binding site" evidence="9 11">
    <location>
        <position position="125"/>
    </location>
    <ligand>
        <name>substrate</name>
    </ligand>
</feature>
<feature type="binding site" evidence="9 11">
    <location>
        <position position="94"/>
    </location>
    <ligand>
        <name>substrate</name>
    </ligand>
</feature>
<dbReference type="GO" id="GO:0003855">
    <property type="term" value="F:3-dehydroquinate dehydratase activity"/>
    <property type="evidence" value="ECO:0007669"/>
    <property type="project" value="UniProtKB-UniRule"/>
</dbReference>
<dbReference type="GO" id="GO:0019631">
    <property type="term" value="P:quinate catabolic process"/>
    <property type="evidence" value="ECO:0007669"/>
    <property type="project" value="TreeGrafter"/>
</dbReference>
<dbReference type="InterPro" id="IPR018509">
    <property type="entry name" value="DHquinase_II_CS"/>
</dbReference>
<dbReference type="SUPFAM" id="SSF52304">
    <property type="entry name" value="Type II 3-dehydroquinate dehydratase"/>
    <property type="match status" value="1"/>
</dbReference>
<evidence type="ECO:0000256" key="4">
    <source>
        <dbReference type="ARBA" id="ARBA00011037"/>
    </source>
</evidence>
<dbReference type="InterPro" id="IPR036441">
    <property type="entry name" value="DHquinase_II_sf"/>
</dbReference>
<dbReference type="EMBL" id="FMVJ01000006">
    <property type="protein sequence ID" value="SCY78550.1"/>
    <property type="molecule type" value="Genomic_DNA"/>
</dbReference>
<keyword evidence="13" id="KW-0472">Membrane</keyword>
<feature type="active site" description="Proton donor" evidence="9 10">
    <location>
        <position position="114"/>
    </location>
</feature>
<protein>
    <recommendedName>
        <fullName evidence="6 9">3-dehydroquinate dehydratase</fullName>
        <shortName evidence="9">3-dehydroquinase</shortName>
        <ecNumber evidence="6 9">4.2.1.10</ecNumber>
    </recommendedName>
    <alternativeName>
        <fullName evidence="9">Type II DHQase</fullName>
    </alternativeName>
</protein>
<keyword evidence="8 9" id="KW-0456">Lyase</keyword>
<evidence type="ECO:0000256" key="13">
    <source>
        <dbReference type="SAM" id="Phobius"/>
    </source>
</evidence>
<dbReference type="Pfam" id="PF01220">
    <property type="entry name" value="DHquinase_II"/>
    <property type="match status" value="1"/>
</dbReference>
<feature type="site" description="Transition state stabilizer" evidence="9 12">
    <location>
        <position position="32"/>
    </location>
</feature>
<dbReference type="Proteomes" id="UP000199569">
    <property type="component" value="Unassembled WGS sequence"/>
</dbReference>
<evidence type="ECO:0000256" key="5">
    <source>
        <dbReference type="ARBA" id="ARBA00011193"/>
    </source>
</evidence>
<keyword evidence="13" id="KW-1133">Transmembrane helix</keyword>
<reference evidence="14 15" key="1">
    <citation type="submission" date="2016-10" db="EMBL/GenBank/DDBJ databases">
        <authorList>
            <person name="de Groot N.N."/>
        </authorList>
    </citation>
    <scope>NUCLEOTIDE SEQUENCE [LARGE SCALE GENOMIC DNA]</scope>
    <source>
        <strain evidence="14 15">CGMCC 1.7666</strain>
    </source>
</reference>
<evidence type="ECO:0000256" key="8">
    <source>
        <dbReference type="ARBA" id="ARBA00023239"/>
    </source>
</evidence>
<evidence type="ECO:0000256" key="10">
    <source>
        <dbReference type="PIRSR" id="PIRSR001399-1"/>
    </source>
</evidence>
<dbReference type="NCBIfam" id="NF003805">
    <property type="entry name" value="PRK05395.1-2"/>
    <property type="match status" value="1"/>
</dbReference>
<feature type="binding site" evidence="9 11">
    <location>
        <begin position="115"/>
        <end position="116"/>
    </location>
    <ligand>
        <name>substrate</name>
    </ligand>
</feature>
<dbReference type="CDD" id="cd00466">
    <property type="entry name" value="DHQase_II"/>
    <property type="match status" value="1"/>
</dbReference>
<dbReference type="EC" id="4.2.1.10" evidence="6 9"/>
<name>A0A1G5IS25_9HYPH</name>
<comment type="subunit">
    <text evidence="5 9">Homododecamer.</text>
</comment>
<dbReference type="AlphaFoldDB" id="A0A1G5IS25"/>
<feature type="binding site" evidence="9 11">
    <location>
        <position position="101"/>
    </location>
    <ligand>
        <name>substrate</name>
    </ligand>
</feature>
<organism evidence="14 15">
    <name type="scientific">Microvirga guangxiensis</name>
    <dbReference type="NCBI Taxonomy" id="549386"/>
    <lineage>
        <taxon>Bacteria</taxon>
        <taxon>Pseudomonadati</taxon>
        <taxon>Pseudomonadota</taxon>
        <taxon>Alphaproteobacteria</taxon>
        <taxon>Hyphomicrobiales</taxon>
        <taxon>Methylobacteriaceae</taxon>
        <taxon>Microvirga</taxon>
    </lineage>
</organism>
<dbReference type="PIRSF" id="PIRSF001399">
    <property type="entry name" value="DHquinase_II"/>
    <property type="match status" value="1"/>
</dbReference>
<dbReference type="Gene3D" id="3.40.50.9100">
    <property type="entry name" value="Dehydroquinase, class II"/>
    <property type="match status" value="1"/>
</dbReference>
<dbReference type="InterPro" id="IPR001874">
    <property type="entry name" value="DHquinase_II"/>
</dbReference>
<feature type="active site" description="Proton acceptor" evidence="9 10">
    <location>
        <position position="37"/>
    </location>
</feature>
<feature type="binding site" evidence="9 11">
    <location>
        <position position="88"/>
    </location>
    <ligand>
        <name>substrate</name>
    </ligand>
</feature>
<dbReference type="HAMAP" id="MF_00169">
    <property type="entry name" value="AroQ"/>
    <property type="match status" value="1"/>
</dbReference>
<comment type="similarity">
    <text evidence="4 9">Belongs to the type-II 3-dehydroquinase family.</text>
</comment>
<feature type="transmembrane region" description="Helical" evidence="13">
    <location>
        <begin position="129"/>
        <end position="148"/>
    </location>
</feature>
<evidence type="ECO:0000256" key="3">
    <source>
        <dbReference type="ARBA" id="ARBA00004902"/>
    </source>
</evidence>
<evidence type="ECO:0000256" key="11">
    <source>
        <dbReference type="PIRSR" id="PIRSR001399-2"/>
    </source>
</evidence>
<dbReference type="GO" id="GO:0009423">
    <property type="term" value="P:chorismate biosynthetic process"/>
    <property type="evidence" value="ECO:0007669"/>
    <property type="project" value="UniProtKB-UniRule"/>
</dbReference>
<evidence type="ECO:0000256" key="1">
    <source>
        <dbReference type="ARBA" id="ARBA00001864"/>
    </source>
</evidence>
<gene>
    <name evidence="9" type="primary">aroQ</name>
    <name evidence="14" type="ORF">SAMN02927923_02266</name>
</gene>
<evidence type="ECO:0000256" key="6">
    <source>
        <dbReference type="ARBA" id="ARBA00012060"/>
    </source>
</evidence>
<evidence type="ECO:0000256" key="2">
    <source>
        <dbReference type="ARBA" id="ARBA00003924"/>
    </source>
</evidence>
<accession>A0A1G5IS25</accession>
<dbReference type="NCBIfam" id="NF003806">
    <property type="entry name" value="PRK05395.1-3"/>
    <property type="match status" value="1"/>
</dbReference>
<dbReference type="UniPathway" id="UPA00053">
    <property type="reaction ID" value="UER00086"/>
</dbReference>
<dbReference type="NCBIfam" id="TIGR01088">
    <property type="entry name" value="aroQ"/>
    <property type="match status" value="1"/>
</dbReference>
<dbReference type="GO" id="GO:0009073">
    <property type="term" value="P:aromatic amino acid family biosynthetic process"/>
    <property type="evidence" value="ECO:0007669"/>
    <property type="project" value="UniProtKB-KW"/>
</dbReference>
<dbReference type="NCBIfam" id="NF003807">
    <property type="entry name" value="PRK05395.1-4"/>
    <property type="match status" value="1"/>
</dbReference>
<comment type="function">
    <text evidence="2 9">Catalyzes a trans-dehydration via an enolate intermediate.</text>
</comment>
<dbReference type="GO" id="GO:0008652">
    <property type="term" value="P:amino acid biosynthetic process"/>
    <property type="evidence" value="ECO:0007669"/>
    <property type="project" value="UniProtKB-KW"/>
</dbReference>
<sequence length="169" mass="18127">MAPPDGAFRNAPFVMINVHILNGPNLNLLGRREPQIYGSTTLADVEKLVREKAEALGVAITFRQSNHEGHLVDWIQEAGAQGAGIVINAGAYTHTSIALRDAISGSGAPTVEIHLSNVHAREGFRHRSLIAPVSVGVICGFGPMSYLLGLEAVHRVMVERARVAKPSQH</sequence>
<keyword evidence="7 9" id="KW-0057">Aromatic amino acid biosynthesis</keyword>
<comment type="catalytic activity">
    <reaction evidence="1 9">
        <text>3-dehydroquinate = 3-dehydroshikimate + H2O</text>
        <dbReference type="Rhea" id="RHEA:21096"/>
        <dbReference type="ChEBI" id="CHEBI:15377"/>
        <dbReference type="ChEBI" id="CHEBI:16630"/>
        <dbReference type="ChEBI" id="CHEBI:32364"/>
        <dbReference type="EC" id="4.2.1.10"/>
    </reaction>
</comment>
<dbReference type="PANTHER" id="PTHR21272">
    <property type="entry name" value="CATABOLIC 3-DEHYDROQUINASE"/>
    <property type="match status" value="1"/>
</dbReference>
<proteinExistence type="inferred from homology"/>
<dbReference type="PANTHER" id="PTHR21272:SF3">
    <property type="entry name" value="CATABOLIC 3-DEHYDROQUINASE"/>
    <property type="match status" value="1"/>
</dbReference>
<evidence type="ECO:0000256" key="7">
    <source>
        <dbReference type="ARBA" id="ARBA00023141"/>
    </source>
</evidence>
<evidence type="ECO:0000313" key="14">
    <source>
        <dbReference type="EMBL" id="SCY78550.1"/>
    </source>
</evidence>
<evidence type="ECO:0000256" key="12">
    <source>
        <dbReference type="PIRSR" id="PIRSR001399-3"/>
    </source>
</evidence>
<comment type="pathway">
    <text evidence="3 9">Metabolic intermediate biosynthesis; chorismate biosynthesis; chorismate from D-erythrose 4-phosphate and phosphoenolpyruvate: step 3/7.</text>
</comment>
<evidence type="ECO:0000256" key="9">
    <source>
        <dbReference type="HAMAP-Rule" id="MF_00169"/>
    </source>
</evidence>
<keyword evidence="9" id="KW-0028">Amino-acid biosynthesis</keyword>